<evidence type="ECO:0000313" key="2">
    <source>
        <dbReference type="Proteomes" id="UP000221015"/>
    </source>
</evidence>
<organism evidence="1 2">
    <name type="scientific">Faecalibacterium prausnitzii</name>
    <dbReference type="NCBI Taxonomy" id="853"/>
    <lineage>
        <taxon>Bacteria</taxon>
        <taxon>Bacillati</taxon>
        <taxon>Bacillota</taxon>
        <taxon>Clostridia</taxon>
        <taxon>Eubacteriales</taxon>
        <taxon>Oscillospiraceae</taxon>
        <taxon>Faecalibacterium</taxon>
    </lineage>
</organism>
<dbReference type="RefSeq" id="WP_097775523.1">
    <property type="nucleotide sequence ID" value="NZ_NMTS02000001.1"/>
</dbReference>
<proteinExistence type="predicted"/>
<reference evidence="1 2" key="1">
    <citation type="journal article" date="2017" name="Front. Microbiol.">
        <title>New Insights into the Diversity of the Genus Faecalibacterium.</title>
        <authorList>
            <person name="Benevides L."/>
            <person name="Burman S."/>
            <person name="Martin R."/>
            <person name="Robert V."/>
            <person name="Thomas M."/>
            <person name="Miquel S."/>
            <person name="Chain F."/>
            <person name="Sokol H."/>
            <person name="Bermudez-Humaran L.G."/>
            <person name="Morrison M."/>
            <person name="Langella P."/>
            <person name="Azevedo V.A."/>
            <person name="Chatel J.M."/>
            <person name="Soares S."/>
        </authorList>
    </citation>
    <scope>NUCLEOTIDE SEQUENCE [LARGE SCALE GENOMIC DNA]</scope>
    <source>
        <strain evidence="1 2">CNCM I 4542</strain>
    </source>
</reference>
<sequence length="98" mass="11203">MTKDTEKVLLKLYRAYTERRKTLPKSQAKYFASEDVSAALPGIPWDDVREALAELRDDGYIDLYMMGACDLFPKAIEYGETAVERGIDKALDVWSKLH</sequence>
<accession>A0A2J4JRR5</accession>
<comment type="caution">
    <text evidence="1">The sequence shown here is derived from an EMBL/GenBank/DDBJ whole genome shotgun (WGS) entry which is preliminary data.</text>
</comment>
<evidence type="ECO:0000313" key="1">
    <source>
        <dbReference type="EMBL" id="PLK30557.1"/>
    </source>
</evidence>
<name>A0A2J4JRR5_9FIRM</name>
<dbReference type="EMBL" id="NMTS02000001">
    <property type="protein sequence ID" value="PLK30557.1"/>
    <property type="molecule type" value="Genomic_DNA"/>
</dbReference>
<dbReference type="Proteomes" id="UP000221015">
    <property type="component" value="Unassembled WGS sequence"/>
</dbReference>
<protein>
    <submittedName>
        <fullName evidence="1">Uncharacterized protein</fullName>
    </submittedName>
</protein>
<gene>
    <name evidence="1" type="ORF">CGS50_002780</name>
</gene>
<dbReference type="AlphaFoldDB" id="A0A2J4JRR5"/>